<comment type="caution">
    <text evidence="8">The sequence shown here is derived from an EMBL/GenBank/DDBJ whole genome shotgun (WGS) entry which is preliminary data.</text>
</comment>
<comment type="subcellular location">
    <subcellularLocation>
        <location evidence="1">Cell envelope</location>
    </subcellularLocation>
</comment>
<evidence type="ECO:0000256" key="2">
    <source>
        <dbReference type="ARBA" id="ARBA00009477"/>
    </source>
</evidence>
<dbReference type="Gene3D" id="2.40.50.100">
    <property type="match status" value="1"/>
</dbReference>
<dbReference type="RefSeq" id="WP_071080069.1">
    <property type="nucleotide sequence ID" value="NZ_LFKP01000014.1"/>
</dbReference>
<name>A0A1S1U1K3_9BURK</name>
<dbReference type="AlphaFoldDB" id="A0A1S1U1K3"/>
<dbReference type="Gene3D" id="2.40.30.170">
    <property type="match status" value="1"/>
</dbReference>
<accession>A0A1S1U1K3</accession>
<dbReference type="InterPro" id="IPR058625">
    <property type="entry name" value="MdtA-like_BSH"/>
</dbReference>
<feature type="signal peptide" evidence="4">
    <location>
        <begin position="1"/>
        <end position="20"/>
    </location>
</feature>
<dbReference type="InterPro" id="IPR006143">
    <property type="entry name" value="RND_pump_MFP"/>
</dbReference>
<feature type="domain" description="CusB-like beta-barrel" evidence="6">
    <location>
        <begin position="203"/>
        <end position="276"/>
    </location>
</feature>
<keyword evidence="3" id="KW-0813">Transport</keyword>
<evidence type="ECO:0000256" key="3">
    <source>
        <dbReference type="ARBA" id="ARBA00022448"/>
    </source>
</evidence>
<dbReference type="GO" id="GO:1990281">
    <property type="term" value="C:efflux pump complex"/>
    <property type="evidence" value="ECO:0007669"/>
    <property type="project" value="TreeGrafter"/>
</dbReference>
<proteinExistence type="inferred from homology"/>
<dbReference type="Proteomes" id="UP000179840">
    <property type="component" value="Unassembled WGS sequence"/>
</dbReference>
<dbReference type="SUPFAM" id="SSF111369">
    <property type="entry name" value="HlyD-like secretion proteins"/>
    <property type="match status" value="1"/>
</dbReference>
<dbReference type="Pfam" id="PF25967">
    <property type="entry name" value="RND-MFP_C"/>
    <property type="match status" value="1"/>
</dbReference>
<dbReference type="GO" id="GO:0015562">
    <property type="term" value="F:efflux transmembrane transporter activity"/>
    <property type="evidence" value="ECO:0007669"/>
    <property type="project" value="TreeGrafter"/>
</dbReference>
<organism evidence="8 9">
    <name type="scientific">Janthinobacterium lividum</name>
    <dbReference type="NCBI Taxonomy" id="29581"/>
    <lineage>
        <taxon>Bacteria</taxon>
        <taxon>Pseudomonadati</taxon>
        <taxon>Pseudomonadota</taxon>
        <taxon>Betaproteobacteria</taxon>
        <taxon>Burkholderiales</taxon>
        <taxon>Oxalobacteraceae</taxon>
        <taxon>Janthinobacterium</taxon>
    </lineage>
</organism>
<dbReference type="Gene3D" id="2.40.420.20">
    <property type="match status" value="1"/>
</dbReference>
<evidence type="ECO:0000313" key="9">
    <source>
        <dbReference type="Proteomes" id="UP000179840"/>
    </source>
</evidence>
<dbReference type="PANTHER" id="PTHR30469:SF29">
    <property type="entry name" value="BLR2860 PROTEIN"/>
    <property type="match status" value="1"/>
</dbReference>
<evidence type="ECO:0000259" key="6">
    <source>
        <dbReference type="Pfam" id="PF25954"/>
    </source>
</evidence>
<feature type="domain" description="Multidrug resistance protein MdtA-like C-terminal permuted SH3" evidence="7">
    <location>
        <begin position="281"/>
        <end position="341"/>
    </location>
</feature>
<keyword evidence="4" id="KW-0732">Signal</keyword>
<reference evidence="8 9" key="1">
    <citation type="submission" date="2015-06" db="EMBL/GenBank/DDBJ databases">
        <title>Draft genome sequencing of a biphenyl-degrading bacterium, Janthinobacterium lividum MEG1.</title>
        <authorList>
            <person name="Shimodaira J."/>
            <person name="Hatta T."/>
        </authorList>
    </citation>
    <scope>NUCLEOTIDE SEQUENCE [LARGE SCALE GENOMIC DNA]</scope>
    <source>
        <strain evidence="8 9">MEG1</strain>
    </source>
</reference>
<comment type="similarity">
    <text evidence="2">Belongs to the membrane fusion protein (MFP) (TC 8.A.1) family.</text>
</comment>
<dbReference type="NCBIfam" id="TIGR01730">
    <property type="entry name" value="RND_mfp"/>
    <property type="match status" value="1"/>
</dbReference>
<dbReference type="Pfam" id="PF25954">
    <property type="entry name" value="Beta-barrel_RND_2"/>
    <property type="match status" value="1"/>
</dbReference>
<evidence type="ECO:0000259" key="5">
    <source>
        <dbReference type="Pfam" id="PF25917"/>
    </source>
</evidence>
<sequence length="370" mass="38600">MNTKLVGASALAITLAVAGAALYPRAASQAATHAADAPAYPATKVALVPVVLGTQERFFAGVGELEAARQVLVAAETGGRVTQIRFESGQQVAAGAVLVQLNDAQEQAMLLRQRAQLKNAESSHARTVQMVKEKAATQEQLDSALAARDAALGDVRQTQALIAQKTIRAPFAGQLGIRKVHAGQYLNAADTVASLIDTKSLLVNFALDEQSSAKLAPGQAVQVLVDAYPGDVFTAKINAIDPLIARSRMVQVQAALTNPRGALKAGMYANVRVAREAGQQLTVPETAVTYSAYGDTVFVAQQQGKQPLTVKRVGVKLGERAGGRVAIIDGLREGQRVVASGQLKLADGMAVQAVANTLDEAKRAAPRAGS</sequence>
<feature type="chain" id="PRO_5010294884" evidence="4">
    <location>
        <begin position="21"/>
        <end position="370"/>
    </location>
</feature>
<evidence type="ECO:0000313" key="8">
    <source>
        <dbReference type="EMBL" id="OHV94365.1"/>
    </source>
</evidence>
<dbReference type="EMBL" id="LFKP01000014">
    <property type="protein sequence ID" value="OHV94365.1"/>
    <property type="molecule type" value="Genomic_DNA"/>
</dbReference>
<evidence type="ECO:0000256" key="4">
    <source>
        <dbReference type="SAM" id="SignalP"/>
    </source>
</evidence>
<dbReference type="Gene3D" id="1.10.287.470">
    <property type="entry name" value="Helix hairpin bin"/>
    <property type="match status" value="1"/>
</dbReference>
<dbReference type="PANTHER" id="PTHR30469">
    <property type="entry name" value="MULTIDRUG RESISTANCE PROTEIN MDTA"/>
    <property type="match status" value="1"/>
</dbReference>
<evidence type="ECO:0000256" key="1">
    <source>
        <dbReference type="ARBA" id="ARBA00004196"/>
    </source>
</evidence>
<gene>
    <name evidence="8" type="ORF">AKG95_27910</name>
</gene>
<evidence type="ECO:0000259" key="7">
    <source>
        <dbReference type="Pfam" id="PF25967"/>
    </source>
</evidence>
<dbReference type="InterPro" id="IPR058792">
    <property type="entry name" value="Beta-barrel_RND_2"/>
</dbReference>
<dbReference type="Pfam" id="PF25917">
    <property type="entry name" value="BSH_RND"/>
    <property type="match status" value="1"/>
</dbReference>
<feature type="domain" description="Multidrug resistance protein MdtA-like barrel-sandwich hybrid" evidence="5">
    <location>
        <begin position="69"/>
        <end position="196"/>
    </location>
</feature>
<protein>
    <submittedName>
        <fullName evidence="8">RND transporter MFP subunit</fullName>
    </submittedName>
</protein>
<dbReference type="FunFam" id="2.40.30.170:FF:000010">
    <property type="entry name" value="Efflux RND transporter periplasmic adaptor subunit"/>
    <property type="match status" value="1"/>
</dbReference>
<dbReference type="InterPro" id="IPR058627">
    <property type="entry name" value="MdtA-like_C"/>
</dbReference>